<evidence type="ECO:0000313" key="1">
    <source>
        <dbReference type="EMBL" id="TDL19304.1"/>
    </source>
</evidence>
<accession>A0A4Y7PV64</accession>
<gene>
    <name evidence="1" type="ORF">BD410DRAFT_444517</name>
</gene>
<organism evidence="1 2">
    <name type="scientific">Rickenella mellea</name>
    <dbReference type="NCBI Taxonomy" id="50990"/>
    <lineage>
        <taxon>Eukaryota</taxon>
        <taxon>Fungi</taxon>
        <taxon>Dikarya</taxon>
        <taxon>Basidiomycota</taxon>
        <taxon>Agaricomycotina</taxon>
        <taxon>Agaricomycetes</taxon>
        <taxon>Hymenochaetales</taxon>
        <taxon>Rickenellaceae</taxon>
        <taxon>Rickenella</taxon>
    </lineage>
</organism>
<sequence>MDVDEPSSKLDHVHIPLHQSQRQSTHPPSPLPLPPTITIHSTQRFANSTLLWTYNVRYHHLCHFPICRCQRYCHRRRRFSNLYRQRRRESLQRVPSLKLKLSLVRREMSKVESKTSHPLVGEEHTLLPDILPVSRRQHKLVGLCLS</sequence>
<dbReference type="AlphaFoldDB" id="A0A4Y7PV64"/>
<reference evidence="1 2" key="1">
    <citation type="submission" date="2018-06" db="EMBL/GenBank/DDBJ databases">
        <title>A transcriptomic atlas of mushroom development highlights an independent origin of complex multicellularity.</title>
        <authorList>
            <consortium name="DOE Joint Genome Institute"/>
            <person name="Krizsan K."/>
            <person name="Almasi E."/>
            <person name="Merenyi Z."/>
            <person name="Sahu N."/>
            <person name="Viragh M."/>
            <person name="Koszo T."/>
            <person name="Mondo S."/>
            <person name="Kiss B."/>
            <person name="Balint B."/>
            <person name="Kues U."/>
            <person name="Barry K."/>
            <person name="Hegedus J.C."/>
            <person name="Henrissat B."/>
            <person name="Johnson J."/>
            <person name="Lipzen A."/>
            <person name="Ohm R."/>
            <person name="Nagy I."/>
            <person name="Pangilinan J."/>
            <person name="Yan J."/>
            <person name="Xiong Y."/>
            <person name="Grigoriev I.V."/>
            <person name="Hibbett D.S."/>
            <person name="Nagy L.G."/>
        </authorList>
    </citation>
    <scope>NUCLEOTIDE SEQUENCE [LARGE SCALE GENOMIC DNA]</scope>
    <source>
        <strain evidence="1 2">SZMC22713</strain>
    </source>
</reference>
<dbReference type="EMBL" id="ML170198">
    <property type="protein sequence ID" value="TDL19304.1"/>
    <property type="molecule type" value="Genomic_DNA"/>
</dbReference>
<protein>
    <submittedName>
        <fullName evidence="1">Uncharacterized protein</fullName>
    </submittedName>
</protein>
<proteinExistence type="predicted"/>
<name>A0A4Y7PV64_9AGAM</name>
<dbReference type="Proteomes" id="UP000294933">
    <property type="component" value="Unassembled WGS sequence"/>
</dbReference>
<dbReference type="VEuPathDB" id="FungiDB:BD410DRAFT_444517"/>
<keyword evidence="2" id="KW-1185">Reference proteome</keyword>
<evidence type="ECO:0000313" key="2">
    <source>
        <dbReference type="Proteomes" id="UP000294933"/>
    </source>
</evidence>